<feature type="short sequence motif" description="Histidine triad motif" evidence="2 3">
    <location>
        <begin position="245"/>
        <end position="249"/>
    </location>
</feature>
<dbReference type="PROSITE" id="PS00892">
    <property type="entry name" value="HIT_1"/>
    <property type="match status" value="1"/>
</dbReference>
<evidence type="ECO:0000256" key="4">
    <source>
        <dbReference type="SAM" id="MobiDB-lite"/>
    </source>
</evidence>
<organism evidence="6 7">
    <name type="scientific">Apatococcus lobatus</name>
    <dbReference type="NCBI Taxonomy" id="904363"/>
    <lineage>
        <taxon>Eukaryota</taxon>
        <taxon>Viridiplantae</taxon>
        <taxon>Chlorophyta</taxon>
        <taxon>core chlorophytes</taxon>
        <taxon>Trebouxiophyceae</taxon>
        <taxon>Chlorellales</taxon>
        <taxon>Chlorellaceae</taxon>
        <taxon>Apatococcus</taxon>
    </lineage>
</organism>
<dbReference type="InterPro" id="IPR001310">
    <property type="entry name" value="Histidine_triad_HIT"/>
</dbReference>
<comment type="caution">
    <text evidence="6">The sequence shown here is derived from an EMBL/GenBank/DDBJ whole genome shotgun (WGS) entry which is preliminary data.</text>
</comment>
<evidence type="ECO:0000313" key="7">
    <source>
        <dbReference type="Proteomes" id="UP001438707"/>
    </source>
</evidence>
<evidence type="ECO:0000259" key="5">
    <source>
        <dbReference type="PROSITE" id="PS51084"/>
    </source>
</evidence>
<evidence type="ECO:0000313" key="6">
    <source>
        <dbReference type="EMBL" id="KAK9843150.1"/>
    </source>
</evidence>
<dbReference type="Proteomes" id="UP001438707">
    <property type="component" value="Unassembled WGS sequence"/>
</dbReference>
<dbReference type="Pfam" id="PF01230">
    <property type="entry name" value="HIT"/>
    <property type="match status" value="1"/>
</dbReference>
<dbReference type="InterPro" id="IPR036265">
    <property type="entry name" value="HIT-like_sf"/>
</dbReference>
<proteinExistence type="predicted"/>
<dbReference type="PANTHER" id="PTHR23089">
    <property type="entry name" value="HISTIDINE TRIAD HIT PROTEIN"/>
    <property type="match status" value="1"/>
</dbReference>
<evidence type="ECO:0000256" key="1">
    <source>
        <dbReference type="PIRSR" id="PIRSR601310-1"/>
    </source>
</evidence>
<dbReference type="PRINTS" id="PR00332">
    <property type="entry name" value="HISTRIAD"/>
</dbReference>
<feature type="region of interest" description="Disordered" evidence="4">
    <location>
        <begin position="126"/>
        <end position="146"/>
    </location>
</feature>
<dbReference type="PROSITE" id="PS51084">
    <property type="entry name" value="HIT_2"/>
    <property type="match status" value="1"/>
</dbReference>
<evidence type="ECO:0000256" key="3">
    <source>
        <dbReference type="PROSITE-ProRule" id="PRU00464"/>
    </source>
</evidence>
<dbReference type="FunFam" id="3.30.428.10:FF:000005">
    <property type="entry name" value="Histidine triad nucleotide-binding protein 1"/>
    <property type="match status" value="1"/>
</dbReference>
<name>A0AAW1S9P3_9CHLO</name>
<feature type="domain" description="HIT" evidence="5">
    <location>
        <begin position="151"/>
        <end position="261"/>
    </location>
</feature>
<protein>
    <recommendedName>
        <fullName evidence="5">HIT domain-containing protein</fullName>
    </recommendedName>
</protein>
<dbReference type="Gene3D" id="3.30.428.10">
    <property type="entry name" value="HIT-like"/>
    <property type="match status" value="1"/>
</dbReference>
<dbReference type="SUPFAM" id="SSF54197">
    <property type="entry name" value="HIT-like"/>
    <property type="match status" value="1"/>
</dbReference>
<accession>A0AAW1S9P3</accession>
<feature type="active site" description="Tele-AMP-histidine intermediate" evidence="1">
    <location>
        <position position="247"/>
    </location>
</feature>
<dbReference type="GO" id="GO:0047627">
    <property type="term" value="F:adenylylsulfatase activity"/>
    <property type="evidence" value="ECO:0007669"/>
    <property type="project" value="UniProtKB-ARBA"/>
</dbReference>
<dbReference type="EMBL" id="JALJOS010000002">
    <property type="protein sequence ID" value="KAK9843150.1"/>
    <property type="molecule type" value="Genomic_DNA"/>
</dbReference>
<gene>
    <name evidence="6" type="ORF">WJX74_007700</name>
</gene>
<keyword evidence="7" id="KW-1185">Reference proteome</keyword>
<dbReference type="InterPro" id="IPR019808">
    <property type="entry name" value="Histidine_triad_CS"/>
</dbReference>
<dbReference type="InterPro" id="IPR011146">
    <property type="entry name" value="HIT-like"/>
</dbReference>
<sequence>MNWTSDAQSWLEVHTSCEPFRILGLCLACALARRVRSSRDDDCACGQYSSWSPESTENFDLPRAISAADLRVISHRRDLMLVASRAFGSALRACPCRSACNLPKQFRTEALQRSRHFPVAYRPATRTMASEKDKAQQAAAEGPPAAQQPTIFDKIVSKDIPATILYEDATALAFKDISPQAPVHFLVIPKKKTGLTGLSQATESHEQLLGHLLVVASKVAKQEKLQEGYRVVINDGKEGCQSVFHIHLHVLGGKQLGWPPC</sequence>
<dbReference type="CDD" id="cd01276">
    <property type="entry name" value="PKCI_related"/>
    <property type="match status" value="1"/>
</dbReference>
<feature type="compositionally biased region" description="Low complexity" evidence="4">
    <location>
        <begin position="136"/>
        <end position="146"/>
    </location>
</feature>
<dbReference type="AlphaFoldDB" id="A0AAW1S9P3"/>
<reference evidence="6 7" key="1">
    <citation type="journal article" date="2024" name="Nat. Commun.">
        <title>Phylogenomics reveals the evolutionary origins of lichenization in chlorophyte algae.</title>
        <authorList>
            <person name="Puginier C."/>
            <person name="Libourel C."/>
            <person name="Otte J."/>
            <person name="Skaloud P."/>
            <person name="Haon M."/>
            <person name="Grisel S."/>
            <person name="Petersen M."/>
            <person name="Berrin J.G."/>
            <person name="Delaux P.M."/>
            <person name="Dal Grande F."/>
            <person name="Keller J."/>
        </authorList>
    </citation>
    <scope>NUCLEOTIDE SEQUENCE [LARGE SCALE GENOMIC DNA]</scope>
    <source>
        <strain evidence="6 7">SAG 2145</strain>
    </source>
</reference>
<evidence type="ECO:0000256" key="2">
    <source>
        <dbReference type="PIRSR" id="PIRSR601310-3"/>
    </source>
</evidence>